<accession>A0ABU2M9A2</accession>
<dbReference type="InterPro" id="IPR011990">
    <property type="entry name" value="TPR-like_helical_dom_sf"/>
</dbReference>
<evidence type="ECO:0000313" key="3">
    <source>
        <dbReference type="EMBL" id="MDT0329239.1"/>
    </source>
</evidence>
<sequence length="640" mass="68955">MKRTAGWDDRPGPFVGPRPFRARDRPFFLGRGREVAALVTAWHGHRLTVLHGDTGVGKTSLVRAGAVPGITDRGGDVLPHDDLCLDSGFPAAVLPDQNPYGRALVSSWDPEGPPGRSVADLLRTRSRTDRYGRRIPVYAVLDRVELLLRPGGAGEHHRRDLLEELLTCLDGHEELRLLLVVRTDHWDELRRLLDKYTVRFAEIPLHPLTARAAAEAVDLALDRVGHRLEPGQGRLLAEELCLPVPGTPHRGGIVDPGLLQVVGRALWEALPAGARTLTRDPTADTDRALHAHTARAVAETAAECLVSPRALRAWLARVLESGEQGARAFRGGEDAARALQDRHLVGRHHANGTYLVRHPRLTGPLTSPDPLPEVPRGATSHFSFACRTRTRGDLPVAREHARRALAAQPPPRPRDRARIISLLGDLAFHEGDFPSAARLYQDAAGLRASLGEGVAVGHALLAQARCLLLARDRPAALNALAVAAGRAGADPGMQTGLGQALWQAGQAESALDVLDRVLSRDGANAEARRTRGEILADQGEAVSALRDLERLEAPESPSTRTARALAQATLAGVGTWSEELDEALVEAADSGPVLLRAARVRRLRGDRDLAARLAARAVSAHHPPLPPHQVSTAARLSEEA</sequence>
<feature type="domain" description="Novel STAND NTPase 1" evidence="2">
    <location>
        <begin position="13"/>
        <end position="322"/>
    </location>
</feature>
<protein>
    <submittedName>
        <fullName evidence="3">Tetratricopeptide repeat protein</fullName>
    </submittedName>
</protein>
<name>A0ABU2M9A2_9ACTN</name>
<dbReference type="Pfam" id="PF13432">
    <property type="entry name" value="TPR_16"/>
    <property type="match status" value="2"/>
</dbReference>
<dbReference type="Proteomes" id="UP001183390">
    <property type="component" value="Unassembled WGS sequence"/>
</dbReference>
<dbReference type="Pfam" id="PF20703">
    <property type="entry name" value="nSTAND1"/>
    <property type="match status" value="1"/>
</dbReference>
<dbReference type="Gene3D" id="3.40.50.300">
    <property type="entry name" value="P-loop containing nucleotide triphosphate hydrolases"/>
    <property type="match status" value="1"/>
</dbReference>
<evidence type="ECO:0000313" key="4">
    <source>
        <dbReference type="Proteomes" id="UP001183390"/>
    </source>
</evidence>
<dbReference type="InterPro" id="IPR049052">
    <property type="entry name" value="nSTAND1"/>
</dbReference>
<proteinExistence type="predicted"/>
<feature type="region of interest" description="Disordered" evidence="1">
    <location>
        <begin position="619"/>
        <end position="640"/>
    </location>
</feature>
<dbReference type="Gene3D" id="1.25.40.10">
    <property type="entry name" value="Tetratricopeptide repeat domain"/>
    <property type="match status" value="1"/>
</dbReference>
<comment type="caution">
    <text evidence="3">The sequence shown here is derived from an EMBL/GenBank/DDBJ whole genome shotgun (WGS) entry which is preliminary data.</text>
</comment>
<reference evidence="4" key="1">
    <citation type="submission" date="2023-07" db="EMBL/GenBank/DDBJ databases">
        <title>30 novel species of actinomycetes from the DSMZ collection.</title>
        <authorList>
            <person name="Nouioui I."/>
        </authorList>
    </citation>
    <scope>NUCLEOTIDE SEQUENCE [LARGE SCALE GENOMIC DNA]</scope>
    <source>
        <strain evidence="4">DSM 44743</strain>
    </source>
</reference>
<dbReference type="RefSeq" id="WP_311511901.1">
    <property type="nucleotide sequence ID" value="NZ_JAVREP010000007.1"/>
</dbReference>
<dbReference type="SUPFAM" id="SSF52540">
    <property type="entry name" value="P-loop containing nucleoside triphosphate hydrolases"/>
    <property type="match status" value="1"/>
</dbReference>
<organism evidence="3 4">
    <name type="scientific">Nocardiopsis lambiniae</name>
    <dbReference type="NCBI Taxonomy" id="3075539"/>
    <lineage>
        <taxon>Bacteria</taxon>
        <taxon>Bacillati</taxon>
        <taxon>Actinomycetota</taxon>
        <taxon>Actinomycetes</taxon>
        <taxon>Streptosporangiales</taxon>
        <taxon>Nocardiopsidaceae</taxon>
        <taxon>Nocardiopsis</taxon>
    </lineage>
</organism>
<gene>
    <name evidence="3" type="ORF">RM479_12535</name>
</gene>
<dbReference type="EMBL" id="JAVREP010000007">
    <property type="protein sequence ID" value="MDT0329239.1"/>
    <property type="molecule type" value="Genomic_DNA"/>
</dbReference>
<keyword evidence="4" id="KW-1185">Reference proteome</keyword>
<dbReference type="InterPro" id="IPR027417">
    <property type="entry name" value="P-loop_NTPase"/>
</dbReference>
<evidence type="ECO:0000256" key="1">
    <source>
        <dbReference type="SAM" id="MobiDB-lite"/>
    </source>
</evidence>
<evidence type="ECO:0000259" key="2">
    <source>
        <dbReference type="Pfam" id="PF20703"/>
    </source>
</evidence>
<dbReference type="SUPFAM" id="SSF48452">
    <property type="entry name" value="TPR-like"/>
    <property type="match status" value="1"/>
</dbReference>